<dbReference type="PANTHER" id="PTHR43861">
    <property type="entry name" value="TRANS-ACONITATE 2-METHYLTRANSFERASE-RELATED"/>
    <property type="match status" value="1"/>
</dbReference>
<dbReference type="CDD" id="cd02440">
    <property type="entry name" value="AdoMet_MTases"/>
    <property type="match status" value="1"/>
</dbReference>
<evidence type="ECO:0000313" key="1">
    <source>
        <dbReference type="EMBL" id="MXV13713.1"/>
    </source>
</evidence>
<dbReference type="InterPro" id="IPR029063">
    <property type="entry name" value="SAM-dependent_MTases_sf"/>
</dbReference>
<protein>
    <submittedName>
        <fullName evidence="1">Methyltransferase domain-containing protein</fullName>
    </submittedName>
</protein>
<dbReference type="Gene3D" id="3.40.50.150">
    <property type="entry name" value="Vaccinia Virus protein VP39"/>
    <property type="match status" value="1"/>
</dbReference>
<dbReference type="PANTHER" id="PTHR43861:SF6">
    <property type="entry name" value="METHYLTRANSFERASE TYPE 11"/>
    <property type="match status" value="1"/>
</dbReference>
<keyword evidence="1" id="KW-0808">Transferase</keyword>
<dbReference type="GO" id="GO:0008168">
    <property type="term" value="F:methyltransferase activity"/>
    <property type="evidence" value="ECO:0007669"/>
    <property type="project" value="UniProtKB-KW"/>
</dbReference>
<dbReference type="GO" id="GO:0032259">
    <property type="term" value="P:methylation"/>
    <property type="evidence" value="ECO:0007669"/>
    <property type="project" value="UniProtKB-KW"/>
</dbReference>
<reference evidence="1 2" key="1">
    <citation type="submission" date="2019-11" db="EMBL/GenBank/DDBJ databases">
        <title>Pedobacter sp. HMF7056 Genome sequencing and assembly.</title>
        <authorList>
            <person name="Kang H."/>
            <person name="Kim H."/>
            <person name="Joh K."/>
        </authorList>
    </citation>
    <scope>NUCLEOTIDE SEQUENCE [LARGE SCALE GENOMIC DNA]</scope>
    <source>
        <strain evidence="1 2">HMF7056</strain>
    </source>
</reference>
<organism evidence="1 2">
    <name type="scientific">Hufsiella ginkgonis</name>
    <dbReference type="NCBI Taxonomy" id="2695274"/>
    <lineage>
        <taxon>Bacteria</taxon>
        <taxon>Pseudomonadati</taxon>
        <taxon>Bacteroidota</taxon>
        <taxon>Sphingobacteriia</taxon>
        <taxon>Sphingobacteriales</taxon>
        <taxon>Sphingobacteriaceae</taxon>
        <taxon>Hufsiella</taxon>
    </lineage>
</organism>
<gene>
    <name evidence="1" type="ORF">GS398_00210</name>
</gene>
<evidence type="ECO:0000313" key="2">
    <source>
        <dbReference type="Proteomes" id="UP000451233"/>
    </source>
</evidence>
<dbReference type="Proteomes" id="UP000451233">
    <property type="component" value="Unassembled WGS sequence"/>
</dbReference>
<comment type="caution">
    <text evidence="1">The sequence shown here is derived from an EMBL/GenBank/DDBJ whole genome shotgun (WGS) entry which is preliminary data.</text>
</comment>
<proteinExistence type="predicted"/>
<dbReference type="RefSeq" id="WP_160904745.1">
    <property type="nucleotide sequence ID" value="NZ_WVHS01000001.1"/>
</dbReference>
<accession>A0A7K1XRU9</accession>
<dbReference type="Pfam" id="PF13489">
    <property type="entry name" value="Methyltransf_23"/>
    <property type="match status" value="1"/>
</dbReference>
<dbReference type="AlphaFoldDB" id="A0A7K1XRU9"/>
<dbReference type="SUPFAM" id="SSF53335">
    <property type="entry name" value="S-adenosyl-L-methionine-dependent methyltransferases"/>
    <property type="match status" value="1"/>
</dbReference>
<dbReference type="EMBL" id="WVHS01000001">
    <property type="protein sequence ID" value="MXV13713.1"/>
    <property type="molecule type" value="Genomic_DNA"/>
</dbReference>
<name>A0A7K1XRU9_9SPHI</name>
<sequence>MSQYKDFNFNTSDSPQSHQYLGQGLLRLLDPQKNKCILDIGCGNGALTHFLIRQGLDCYGVDASVTGITYASKDYPERFAIMDVSSQQLPDKLSHLAFDTIISTEVIEHLYDPRGFVKLCKSLLPQQGGQLILSTPYHGYLKNLLVGVSGSWDRHMDPLFDGGHIKMWSRATLSRLLEEQGFKVTDFIGCGRLPYLWKSMLIRGVLS</sequence>
<keyword evidence="2" id="KW-1185">Reference proteome</keyword>
<keyword evidence="1" id="KW-0489">Methyltransferase</keyword>